<dbReference type="OrthoDB" id="117475at2157"/>
<keyword evidence="3" id="KW-1185">Reference proteome</keyword>
<dbReference type="AlphaFoldDB" id="A0A2V2N2L2"/>
<feature type="transmembrane region" description="Helical" evidence="1">
    <location>
        <begin position="7"/>
        <end position="26"/>
    </location>
</feature>
<dbReference type="Proteomes" id="UP000245657">
    <property type="component" value="Unassembled WGS sequence"/>
</dbReference>
<name>A0A2V2N2L2_9EURY</name>
<feature type="transmembrane region" description="Helical" evidence="1">
    <location>
        <begin position="64"/>
        <end position="84"/>
    </location>
</feature>
<feature type="transmembrane region" description="Helical" evidence="1">
    <location>
        <begin position="32"/>
        <end position="52"/>
    </location>
</feature>
<protein>
    <submittedName>
        <fullName evidence="2">Uncharacterized protein</fullName>
    </submittedName>
</protein>
<dbReference type="GeneID" id="97548523"/>
<dbReference type="Pfam" id="PF26161">
    <property type="entry name" value="DUF8044"/>
    <property type="match status" value="1"/>
</dbReference>
<reference evidence="2 3" key="1">
    <citation type="submission" date="2018-05" db="EMBL/GenBank/DDBJ databases">
        <title>Draft genome of Methanospirillum lacunae Ki8-1.</title>
        <authorList>
            <person name="Dueholm M.S."/>
            <person name="Nielsen P.H."/>
            <person name="Bakmann L.F."/>
            <person name="Otzen D.E."/>
        </authorList>
    </citation>
    <scope>NUCLEOTIDE SEQUENCE [LARGE SCALE GENOMIC DNA]</scope>
    <source>
        <strain evidence="2 3">Ki8-1</strain>
    </source>
</reference>
<accession>A0A2V2N2L2</accession>
<keyword evidence="1" id="KW-0472">Membrane</keyword>
<evidence type="ECO:0000313" key="3">
    <source>
        <dbReference type="Proteomes" id="UP000245657"/>
    </source>
</evidence>
<sequence>MRPRHIAILTLCGWLLIITLFMMAARRFDLEVFFVLWLIGLLIVVELTDYRYFQTTHLKKIKYIIGIGILIFGYIVIEKILVILHS</sequence>
<evidence type="ECO:0000256" key="1">
    <source>
        <dbReference type="SAM" id="Phobius"/>
    </source>
</evidence>
<dbReference type="InterPro" id="IPR058357">
    <property type="entry name" value="DUF8044"/>
</dbReference>
<gene>
    <name evidence="2" type="ORF">DK846_07435</name>
</gene>
<comment type="caution">
    <text evidence="2">The sequence shown here is derived from an EMBL/GenBank/DDBJ whole genome shotgun (WGS) entry which is preliminary data.</text>
</comment>
<proteinExistence type="predicted"/>
<keyword evidence="1" id="KW-0812">Transmembrane</keyword>
<evidence type="ECO:0000313" key="2">
    <source>
        <dbReference type="EMBL" id="PWR72775.1"/>
    </source>
</evidence>
<organism evidence="2 3">
    <name type="scientific">Methanospirillum lacunae</name>
    <dbReference type="NCBI Taxonomy" id="668570"/>
    <lineage>
        <taxon>Archaea</taxon>
        <taxon>Methanobacteriati</taxon>
        <taxon>Methanobacteriota</taxon>
        <taxon>Stenosarchaea group</taxon>
        <taxon>Methanomicrobia</taxon>
        <taxon>Methanomicrobiales</taxon>
        <taxon>Methanospirillaceae</taxon>
        <taxon>Methanospirillum</taxon>
    </lineage>
</organism>
<dbReference type="EMBL" id="QGMY01000006">
    <property type="protein sequence ID" value="PWR72775.1"/>
    <property type="molecule type" value="Genomic_DNA"/>
</dbReference>
<keyword evidence="1" id="KW-1133">Transmembrane helix</keyword>
<dbReference type="RefSeq" id="WP_109968286.1">
    <property type="nucleotide sequence ID" value="NZ_CP176093.1"/>
</dbReference>